<evidence type="ECO:0000256" key="12">
    <source>
        <dbReference type="PIRNR" id="PIRNR006446"/>
    </source>
</evidence>
<feature type="transmembrane region" description="Helical" evidence="12">
    <location>
        <begin position="224"/>
        <end position="245"/>
    </location>
</feature>
<dbReference type="RefSeq" id="WP_319952715.1">
    <property type="nucleotide sequence ID" value="NZ_JAXAVX010000001.1"/>
</dbReference>
<dbReference type="PANTHER" id="PTHR30365:SF15">
    <property type="entry name" value="CYTOCHROME BD UBIQUINOL OXIDASE SUBUNIT 1"/>
    <property type="match status" value="1"/>
</dbReference>
<comment type="subcellular location">
    <subcellularLocation>
        <location evidence="1">Cell membrane</location>
        <topology evidence="1">Multi-pass membrane protein</topology>
    </subcellularLocation>
</comment>
<dbReference type="PIRSF" id="PIRSF006446">
    <property type="entry name" value="Cyt_quinol_oxidase_1"/>
    <property type="match status" value="1"/>
</dbReference>
<evidence type="ECO:0000256" key="10">
    <source>
        <dbReference type="ARBA" id="ARBA00023004"/>
    </source>
</evidence>
<protein>
    <submittedName>
        <fullName evidence="14">Cytochrome ubiquinol oxidase subunit I</fullName>
    </submittedName>
</protein>
<feature type="transmembrane region" description="Helical" evidence="12">
    <location>
        <begin position="189"/>
        <end position="212"/>
    </location>
</feature>
<feature type="transmembrane region" description="Helical" evidence="12">
    <location>
        <begin position="377"/>
        <end position="399"/>
    </location>
</feature>
<comment type="similarity">
    <text evidence="2 12">Belongs to the cytochrome ubiquinol oxidase subunit 1 family.</text>
</comment>
<keyword evidence="4 12" id="KW-1003">Cell membrane</keyword>
<feature type="transmembrane region" description="Helical" evidence="12">
    <location>
        <begin position="20"/>
        <end position="42"/>
    </location>
</feature>
<dbReference type="Pfam" id="PF01654">
    <property type="entry name" value="Cyt_bd_oxida_I"/>
    <property type="match status" value="1"/>
</dbReference>
<keyword evidence="15" id="KW-1185">Reference proteome</keyword>
<name>A0ABU4VFU3_9ACTN</name>
<evidence type="ECO:0000256" key="8">
    <source>
        <dbReference type="ARBA" id="ARBA00022982"/>
    </source>
</evidence>
<keyword evidence="3 12" id="KW-0813">Transport</keyword>
<comment type="caution">
    <text evidence="14">The sequence shown here is derived from an EMBL/GenBank/DDBJ whole genome shotgun (WGS) entry which is preliminary data.</text>
</comment>
<dbReference type="Proteomes" id="UP001277761">
    <property type="component" value="Unassembled WGS sequence"/>
</dbReference>
<feature type="transmembrane region" description="Helical" evidence="12">
    <location>
        <begin position="135"/>
        <end position="154"/>
    </location>
</feature>
<reference evidence="14 15" key="1">
    <citation type="submission" date="2023-11" db="EMBL/GenBank/DDBJ databases">
        <authorList>
            <person name="Xu M."/>
            <person name="Jiang T."/>
        </authorList>
    </citation>
    <scope>NUCLEOTIDE SEQUENCE [LARGE SCALE GENOMIC DNA]</scope>
    <source>
        <strain evidence="14 15">SD</strain>
    </source>
</reference>
<keyword evidence="5 12" id="KW-0349">Heme</keyword>
<evidence type="ECO:0000256" key="11">
    <source>
        <dbReference type="ARBA" id="ARBA00023136"/>
    </source>
</evidence>
<keyword evidence="7 12" id="KW-0479">Metal-binding</keyword>
<evidence type="ECO:0000313" key="14">
    <source>
        <dbReference type="EMBL" id="MDX8150569.1"/>
    </source>
</evidence>
<evidence type="ECO:0000313" key="15">
    <source>
        <dbReference type="Proteomes" id="UP001277761"/>
    </source>
</evidence>
<proteinExistence type="inferred from homology"/>
<feature type="transmembrane region" description="Helical" evidence="12">
    <location>
        <begin position="335"/>
        <end position="356"/>
    </location>
</feature>
<evidence type="ECO:0000256" key="6">
    <source>
        <dbReference type="ARBA" id="ARBA00022692"/>
    </source>
</evidence>
<evidence type="ECO:0000256" key="1">
    <source>
        <dbReference type="ARBA" id="ARBA00004651"/>
    </source>
</evidence>
<accession>A0ABU4VFU3</accession>
<evidence type="ECO:0000256" key="4">
    <source>
        <dbReference type="ARBA" id="ARBA00022475"/>
    </source>
</evidence>
<sequence>MPSLITASLTALDLSRWQFALTTLIHFSIVAASIGLTVHVAILQTRWWRTGDEQWLRLTRYYARPMLICFAIGVVTGLLQTFQFGMNWSGFSRYLGDIFGAPLALEGLGAFFVESVFLGLWLFGWGVLGPRLHLACLWTVAIATVVSAFAILTANSWMQHPRGYAIVDGRAEVTDVAALFLNPDVGLTVAHVVLTAILTGSVLVLAIAAWQVRRGHEVAAFRRAATQACAVGLVAGALALVAGHFQGVRAVEHQPMKMAAAEALYSTESPASLSLFALGPIRSDPGEPTVNVKVPALLSLIDDFSLDSTVLGIDDLQREYAQRYGPGSYVPNVPLLYWSFRLMVGSGAALVLLMGWGLWLLRRRPGAGLTDGRGGRLFLRVAPLAAVAPFVAAAGGWLVREAGRQPWAIQGLLRTEDAVSDLPVAAVATSLVVFLAIYLATTVIGLRTIRRELAHGLPEATGATPRDPVARPAAEDRDDASTGRLSISY</sequence>
<keyword evidence="9 12" id="KW-1133">Transmembrane helix</keyword>
<keyword evidence="6 12" id="KW-0812">Transmembrane</keyword>
<dbReference type="PANTHER" id="PTHR30365">
    <property type="entry name" value="CYTOCHROME D UBIQUINOL OXIDASE"/>
    <property type="match status" value="1"/>
</dbReference>
<keyword evidence="11 12" id="KW-0472">Membrane</keyword>
<feature type="transmembrane region" description="Helical" evidence="12">
    <location>
        <begin position="62"/>
        <end position="83"/>
    </location>
</feature>
<evidence type="ECO:0000256" key="3">
    <source>
        <dbReference type="ARBA" id="ARBA00022448"/>
    </source>
</evidence>
<gene>
    <name evidence="14" type="ORF">SK069_03105</name>
</gene>
<dbReference type="InterPro" id="IPR002585">
    <property type="entry name" value="Cyt-d_ubiquinol_oxidase_su_1"/>
</dbReference>
<evidence type="ECO:0000256" key="2">
    <source>
        <dbReference type="ARBA" id="ARBA00009819"/>
    </source>
</evidence>
<keyword evidence="10 12" id="KW-0408">Iron</keyword>
<feature type="transmembrane region" description="Helical" evidence="12">
    <location>
        <begin position="422"/>
        <end position="446"/>
    </location>
</feature>
<evidence type="ECO:0000256" key="9">
    <source>
        <dbReference type="ARBA" id="ARBA00022989"/>
    </source>
</evidence>
<feature type="transmembrane region" description="Helical" evidence="12">
    <location>
        <begin position="103"/>
        <end position="123"/>
    </location>
</feature>
<organism evidence="14 15">
    <name type="scientific">Patulibacter brassicae</name>
    <dbReference type="NCBI Taxonomy" id="1705717"/>
    <lineage>
        <taxon>Bacteria</taxon>
        <taxon>Bacillati</taxon>
        <taxon>Actinomycetota</taxon>
        <taxon>Thermoleophilia</taxon>
        <taxon>Solirubrobacterales</taxon>
        <taxon>Patulibacteraceae</taxon>
        <taxon>Patulibacter</taxon>
    </lineage>
</organism>
<evidence type="ECO:0000256" key="13">
    <source>
        <dbReference type="SAM" id="MobiDB-lite"/>
    </source>
</evidence>
<evidence type="ECO:0000256" key="7">
    <source>
        <dbReference type="ARBA" id="ARBA00022723"/>
    </source>
</evidence>
<dbReference type="EMBL" id="JAXAVX010000001">
    <property type="protein sequence ID" value="MDX8150569.1"/>
    <property type="molecule type" value="Genomic_DNA"/>
</dbReference>
<evidence type="ECO:0000256" key="5">
    <source>
        <dbReference type="ARBA" id="ARBA00022617"/>
    </source>
</evidence>
<keyword evidence="8 12" id="KW-0249">Electron transport</keyword>
<feature type="region of interest" description="Disordered" evidence="13">
    <location>
        <begin position="459"/>
        <end position="489"/>
    </location>
</feature>